<keyword evidence="2" id="KW-0732">Signal</keyword>
<name>A0ABR3JTX2_9AGAR</name>
<feature type="compositionally biased region" description="Polar residues" evidence="1">
    <location>
        <begin position="460"/>
        <end position="477"/>
    </location>
</feature>
<dbReference type="Proteomes" id="UP001556367">
    <property type="component" value="Unassembled WGS sequence"/>
</dbReference>
<evidence type="ECO:0000256" key="1">
    <source>
        <dbReference type="SAM" id="MobiDB-lite"/>
    </source>
</evidence>
<gene>
    <name evidence="3" type="ORF">HGRIS_013927</name>
</gene>
<accession>A0ABR3JTX2</accession>
<organism evidence="3 4">
    <name type="scientific">Hohenbuehelia grisea</name>
    <dbReference type="NCBI Taxonomy" id="104357"/>
    <lineage>
        <taxon>Eukaryota</taxon>
        <taxon>Fungi</taxon>
        <taxon>Dikarya</taxon>
        <taxon>Basidiomycota</taxon>
        <taxon>Agaricomycotina</taxon>
        <taxon>Agaricomycetes</taxon>
        <taxon>Agaricomycetidae</taxon>
        <taxon>Agaricales</taxon>
        <taxon>Pleurotineae</taxon>
        <taxon>Pleurotaceae</taxon>
        <taxon>Hohenbuehelia</taxon>
    </lineage>
</organism>
<evidence type="ECO:0000256" key="2">
    <source>
        <dbReference type="SAM" id="SignalP"/>
    </source>
</evidence>
<feature type="compositionally biased region" description="Low complexity" evidence="1">
    <location>
        <begin position="478"/>
        <end position="492"/>
    </location>
</feature>
<feature type="compositionally biased region" description="Polar residues" evidence="1">
    <location>
        <begin position="634"/>
        <end position="643"/>
    </location>
</feature>
<proteinExistence type="predicted"/>
<evidence type="ECO:0000313" key="3">
    <source>
        <dbReference type="EMBL" id="KAL0958586.1"/>
    </source>
</evidence>
<protein>
    <submittedName>
        <fullName evidence="3">Uncharacterized protein</fullName>
    </submittedName>
</protein>
<dbReference type="EMBL" id="JASNQZ010000003">
    <property type="protein sequence ID" value="KAL0958586.1"/>
    <property type="molecule type" value="Genomic_DNA"/>
</dbReference>
<feature type="chain" id="PRO_5047404370" evidence="2">
    <location>
        <begin position="23"/>
        <end position="736"/>
    </location>
</feature>
<keyword evidence="4" id="KW-1185">Reference proteome</keyword>
<evidence type="ECO:0000313" key="4">
    <source>
        <dbReference type="Proteomes" id="UP001556367"/>
    </source>
</evidence>
<feature type="compositionally biased region" description="Polar residues" evidence="1">
    <location>
        <begin position="529"/>
        <end position="560"/>
    </location>
</feature>
<feature type="signal peptide" evidence="2">
    <location>
        <begin position="1"/>
        <end position="22"/>
    </location>
</feature>
<sequence>MNSVFKLLLLLSASAAFTGGAARLPTYGEPGQASADKDDLYSKIIRSGNKLNDWSKPCVGQCAFDIPDTEEGTGSMQLSGDAIVDITPAGNWWFTKKCTRDDHKLSELKEIEIAFKCMKPGQCPDALTFKGKVARLPEKDCPTFGFAVIKDIRNNGNGFTARIGNNLKDAATDGEFVLNGLSAGGKAQQSAFSTGKLIRRGTYPPSRHPRRWEVDPSTTFKFQKTLERTTLIDAAVDCGKVQVESSLAISGNADVTAKVGIYIRGTWYGAIKEAYAFTILNGEVSGTVDLSFSAEGKFDTDEISLLVQGIPGLTFGKFFKVGPTLELLARADGAFKVTADMNYNFKYTMDQTEMRFPDNRDSKFEPNPAQSPLSMDIEQSAEAHGYIRGHVIPRLTVSLTSWGIIDAAFFVDVDASLTAEVNAWGSRVKSITPVPKDATDGTNGGNDGQTGANLPADGNPSPNQYDNYSADNGSQLPADSASNDSASDQSDNFPGGKEIRRRSPQTARVPAPRFPRTSQPTQPTRPTAKTPQTWNRITNTTGTGETVDITQSTQETPELNSTDWNSAYGGFVNITATLDVRAGAFLKSGIAAQKVLDLFGVGDSLGKTFILLTKTFVLYETKWGKDAEAPATDDASTTGSGEAQMTRRALPAGARRIHAPVIPIGEKHDMKAPGEAGKGKGLLPIQIPGLGCSIDFSSEAKTQVKQGYANGKATVKDLMHDAKSIKDTTKPRLQTA</sequence>
<reference evidence="4" key="1">
    <citation type="submission" date="2024-06" db="EMBL/GenBank/DDBJ databases">
        <title>Multi-omics analyses provide insights into the biosynthesis of the anticancer antibiotic pleurotin in Hohenbuehelia grisea.</title>
        <authorList>
            <person name="Weaver J.A."/>
            <person name="Alberti F."/>
        </authorList>
    </citation>
    <scope>NUCLEOTIDE SEQUENCE [LARGE SCALE GENOMIC DNA]</scope>
    <source>
        <strain evidence="4">T-177</strain>
    </source>
</reference>
<comment type="caution">
    <text evidence="3">The sequence shown here is derived from an EMBL/GenBank/DDBJ whole genome shotgun (WGS) entry which is preliminary data.</text>
</comment>
<feature type="region of interest" description="Disordered" evidence="1">
    <location>
        <begin position="431"/>
        <end position="560"/>
    </location>
</feature>
<feature type="compositionally biased region" description="Low complexity" evidence="1">
    <location>
        <begin position="514"/>
        <end position="527"/>
    </location>
</feature>
<feature type="region of interest" description="Disordered" evidence="1">
    <location>
        <begin position="627"/>
        <end position="652"/>
    </location>
</feature>